<organism evidence="1 2">
    <name type="scientific">Portunus trituberculatus</name>
    <name type="common">Swimming crab</name>
    <name type="synonym">Neptunus trituberculatus</name>
    <dbReference type="NCBI Taxonomy" id="210409"/>
    <lineage>
        <taxon>Eukaryota</taxon>
        <taxon>Metazoa</taxon>
        <taxon>Ecdysozoa</taxon>
        <taxon>Arthropoda</taxon>
        <taxon>Crustacea</taxon>
        <taxon>Multicrustacea</taxon>
        <taxon>Malacostraca</taxon>
        <taxon>Eumalacostraca</taxon>
        <taxon>Eucarida</taxon>
        <taxon>Decapoda</taxon>
        <taxon>Pleocyemata</taxon>
        <taxon>Brachyura</taxon>
        <taxon>Eubrachyura</taxon>
        <taxon>Portunoidea</taxon>
        <taxon>Portunidae</taxon>
        <taxon>Portuninae</taxon>
        <taxon>Portunus</taxon>
    </lineage>
</organism>
<accession>A0A5B7JA84</accession>
<evidence type="ECO:0000313" key="1">
    <source>
        <dbReference type="EMBL" id="MPC90367.1"/>
    </source>
</evidence>
<comment type="caution">
    <text evidence="1">The sequence shown here is derived from an EMBL/GenBank/DDBJ whole genome shotgun (WGS) entry which is preliminary data.</text>
</comment>
<dbReference type="EMBL" id="VSRR010084126">
    <property type="protein sequence ID" value="MPC90367.1"/>
    <property type="molecule type" value="Genomic_DNA"/>
</dbReference>
<dbReference type="Proteomes" id="UP000324222">
    <property type="component" value="Unassembled WGS sequence"/>
</dbReference>
<evidence type="ECO:0000313" key="2">
    <source>
        <dbReference type="Proteomes" id="UP000324222"/>
    </source>
</evidence>
<reference evidence="1 2" key="1">
    <citation type="submission" date="2019-05" db="EMBL/GenBank/DDBJ databases">
        <title>Another draft genome of Portunus trituberculatus and its Hox gene families provides insights of decapod evolution.</title>
        <authorList>
            <person name="Jeong J.-H."/>
            <person name="Song I."/>
            <person name="Kim S."/>
            <person name="Choi T."/>
            <person name="Kim D."/>
            <person name="Ryu S."/>
            <person name="Kim W."/>
        </authorList>
    </citation>
    <scope>NUCLEOTIDE SEQUENCE [LARGE SCALE GENOMIC DNA]</scope>
    <source>
        <tissue evidence="1">Muscle</tissue>
    </source>
</reference>
<sequence>MVVSSAWRWPGSCCAAVRSEEQNANDLDYSVVAAKPDTGTCSLTSFATPPLHSPSTHNKSCSPFPH</sequence>
<dbReference type="AlphaFoldDB" id="A0A5B7JA84"/>
<protein>
    <submittedName>
        <fullName evidence="1">Uncharacterized protein</fullName>
    </submittedName>
</protein>
<keyword evidence="2" id="KW-1185">Reference proteome</keyword>
<proteinExistence type="predicted"/>
<name>A0A5B7JA84_PORTR</name>
<gene>
    <name evidence="1" type="ORF">E2C01_085348</name>
</gene>